<dbReference type="InterPro" id="IPR000719">
    <property type="entry name" value="Prot_kinase_dom"/>
</dbReference>
<evidence type="ECO:0000313" key="5">
    <source>
        <dbReference type="EMBL" id="KAG7585830.1"/>
    </source>
</evidence>
<dbReference type="Proteomes" id="UP000694240">
    <property type="component" value="Chromosome 7"/>
</dbReference>
<evidence type="ECO:0000256" key="3">
    <source>
        <dbReference type="SAM" id="MobiDB-lite"/>
    </source>
</evidence>
<evidence type="ECO:0000256" key="2">
    <source>
        <dbReference type="ARBA" id="ARBA00022840"/>
    </source>
</evidence>
<evidence type="ECO:0000259" key="4">
    <source>
        <dbReference type="PROSITE" id="PS50011"/>
    </source>
</evidence>
<keyword evidence="1" id="KW-0547">Nucleotide-binding</keyword>
<dbReference type="EMBL" id="JAEFBK010000007">
    <property type="protein sequence ID" value="KAG7585830.1"/>
    <property type="molecule type" value="Genomic_DNA"/>
</dbReference>
<dbReference type="AlphaFoldDB" id="A0A8T2BH98"/>
<proteinExistence type="predicted"/>
<dbReference type="GO" id="GO:0004674">
    <property type="term" value="F:protein serine/threonine kinase activity"/>
    <property type="evidence" value="ECO:0007669"/>
    <property type="project" value="TreeGrafter"/>
</dbReference>
<dbReference type="PROSITE" id="PS50011">
    <property type="entry name" value="PROTEIN_KINASE_DOM"/>
    <property type="match status" value="1"/>
</dbReference>
<dbReference type="FunFam" id="3.30.200.20:FF:000515">
    <property type="entry name" value="Inactive serine/threonine-protein kinase"/>
    <property type="match status" value="1"/>
</dbReference>
<dbReference type="GO" id="GO:0007166">
    <property type="term" value="P:cell surface receptor signaling pathway"/>
    <property type="evidence" value="ECO:0007669"/>
    <property type="project" value="InterPro"/>
</dbReference>
<dbReference type="Pfam" id="PF00069">
    <property type="entry name" value="Pkinase"/>
    <property type="match status" value="1"/>
</dbReference>
<comment type="caution">
    <text evidence="5">The sequence shown here is derived from an EMBL/GenBank/DDBJ whole genome shotgun (WGS) entry which is preliminary data.</text>
</comment>
<keyword evidence="2" id="KW-0067">ATP-binding</keyword>
<keyword evidence="5" id="KW-0418">Kinase</keyword>
<reference evidence="5 6" key="1">
    <citation type="submission" date="2020-12" db="EMBL/GenBank/DDBJ databases">
        <title>Concerted genomic and epigenomic changes stabilize Arabidopsis allopolyploids.</title>
        <authorList>
            <person name="Chen Z."/>
        </authorList>
    </citation>
    <scope>NUCLEOTIDE SEQUENCE [LARGE SCALE GENOMIC DNA]</scope>
    <source>
        <strain evidence="5">Allo738</strain>
        <tissue evidence="5">Leaf</tissue>
    </source>
</reference>
<dbReference type="PANTHER" id="PTHR27005">
    <property type="entry name" value="WALL-ASSOCIATED RECEPTOR KINASE-LIKE 21"/>
    <property type="match status" value="1"/>
</dbReference>
<keyword evidence="6" id="KW-1185">Reference proteome</keyword>
<sequence>MGWLRKKKKPKSDIVSVRGAMVLEDLIECCDGKSNPIKFFSADEICKATDNLNEANHITELSDFGYKWYSGKNENHGVILIKKALHRFNDYQEGKFCRDIAVSSMVSGHKSFLKLVGCCLEFKYPVMVYHGVKKHYKLDDISEEPWKRKMKIAEDIATAFAYLHTAFPRPFVYRNFSPKKIILDDDGVARLSDFSCCVSIPQGETFVKVDRIVGRFGYMDHNYKMSGLVSEKTDVFAIGIVMKNLLPTEEETEEEGDISEQEICQMKAFAMLSLRCVGLKGEVPTMVEVAKELKKIQRYLHNDSSSPSSETHFDSPQDISSSSVVLSNQT</sequence>
<dbReference type="GO" id="GO:0005524">
    <property type="term" value="F:ATP binding"/>
    <property type="evidence" value="ECO:0007669"/>
    <property type="project" value="UniProtKB-KW"/>
</dbReference>
<protein>
    <submittedName>
        <fullName evidence="5">Protein kinase domain</fullName>
    </submittedName>
</protein>
<dbReference type="InterPro" id="IPR045274">
    <property type="entry name" value="WAK-like"/>
</dbReference>
<gene>
    <name evidence="5" type="ORF">ISN45_Aa02g011780</name>
</gene>
<dbReference type="GO" id="GO:0009266">
    <property type="term" value="P:response to temperature stimulus"/>
    <property type="evidence" value="ECO:0007669"/>
    <property type="project" value="UniProtKB-ARBA"/>
</dbReference>
<feature type="domain" description="Protein kinase" evidence="4">
    <location>
        <begin position="53"/>
        <end position="330"/>
    </location>
</feature>
<organism evidence="5 6">
    <name type="scientific">Arabidopsis thaliana x Arabidopsis arenosa</name>
    <dbReference type="NCBI Taxonomy" id="1240361"/>
    <lineage>
        <taxon>Eukaryota</taxon>
        <taxon>Viridiplantae</taxon>
        <taxon>Streptophyta</taxon>
        <taxon>Embryophyta</taxon>
        <taxon>Tracheophyta</taxon>
        <taxon>Spermatophyta</taxon>
        <taxon>Magnoliopsida</taxon>
        <taxon>eudicotyledons</taxon>
        <taxon>Gunneridae</taxon>
        <taxon>Pentapetalae</taxon>
        <taxon>rosids</taxon>
        <taxon>malvids</taxon>
        <taxon>Brassicales</taxon>
        <taxon>Brassicaceae</taxon>
        <taxon>Camelineae</taxon>
        <taxon>Arabidopsis</taxon>
    </lineage>
</organism>
<evidence type="ECO:0000256" key="1">
    <source>
        <dbReference type="ARBA" id="ARBA00022741"/>
    </source>
</evidence>
<evidence type="ECO:0000313" key="6">
    <source>
        <dbReference type="Proteomes" id="UP000694240"/>
    </source>
</evidence>
<dbReference type="GO" id="GO:0005886">
    <property type="term" value="C:plasma membrane"/>
    <property type="evidence" value="ECO:0007669"/>
    <property type="project" value="TreeGrafter"/>
</dbReference>
<name>A0A8T2BH98_9BRAS</name>
<feature type="region of interest" description="Disordered" evidence="3">
    <location>
        <begin position="302"/>
        <end position="330"/>
    </location>
</feature>
<dbReference type="PANTHER" id="PTHR27005:SF188">
    <property type="entry name" value="INACTIVE SERINE_THREONINE-PROTEIN KINASE ZRK12-RELATED"/>
    <property type="match status" value="1"/>
</dbReference>
<keyword evidence="5" id="KW-0808">Transferase</keyword>
<accession>A0A8T2BH98</accession>
<feature type="compositionally biased region" description="Polar residues" evidence="3">
    <location>
        <begin position="317"/>
        <end position="330"/>
    </location>
</feature>